<dbReference type="Proteomes" id="UP000183994">
    <property type="component" value="Unassembled WGS sequence"/>
</dbReference>
<organism evidence="6 7">
    <name type="scientific">Desulfatibacillum alkenivorans DSM 16219</name>
    <dbReference type="NCBI Taxonomy" id="1121393"/>
    <lineage>
        <taxon>Bacteria</taxon>
        <taxon>Pseudomonadati</taxon>
        <taxon>Thermodesulfobacteriota</taxon>
        <taxon>Desulfobacteria</taxon>
        <taxon>Desulfobacterales</taxon>
        <taxon>Desulfatibacillaceae</taxon>
        <taxon>Desulfatibacillum</taxon>
    </lineage>
</organism>
<evidence type="ECO:0000256" key="2">
    <source>
        <dbReference type="ARBA" id="ARBA00022723"/>
    </source>
</evidence>
<accession>A0A1M6IFR7</accession>
<dbReference type="CDD" id="cd06262">
    <property type="entry name" value="metallo-hydrolase-like_MBL-fold"/>
    <property type="match status" value="1"/>
</dbReference>
<dbReference type="GO" id="GO:0016787">
    <property type="term" value="F:hydrolase activity"/>
    <property type="evidence" value="ECO:0007669"/>
    <property type="project" value="UniProtKB-KW"/>
</dbReference>
<evidence type="ECO:0000313" key="6">
    <source>
        <dbReference type="EMBL" id="SHJ33265.1"/>
    </source>
</evidence>
<keyword evidence="4" id="KW-0862">Zinc</keyword>
<keyword evidence="7" id="KW-1185">Reference proteome</keyword>
<dbReference type="PANTHER" id="PTHR46233:SF3">
    <property type="entry name" value="HYDROXYACYLGLUTATHIONE HYDROLASE GLOC"/>
    <property type="match status" value="1"/>
</dbReference>
<name>A0A1M6IFR7_9BACT</name>
<proteinExistence type="predicted"/>
<reference evidence="7" key="1">
    <citation type="submission" date="2016-11" db="EMBL/GenBank/DDBJ databases">
        <authorList>
            <person name="Varghese N."/>
            <person name="Submissions S."/>
        </authorList>
    </citation>
    <scope>NUCLEOTIDE SEQUENCE [LARGE SCALE GENOMIC DNA]</scope>
    <source>
        <strain evidence="7">DSM 16219</strain>
    </source>
</reference>
<gene>
    <name evidence="6" type="ORF">SAMN02745216_01464</name>
</gene>
<comment type="cofactor">
    <cofactor evidence="1">
        <name>Zn(2+)</name>
        <dbReference type="ChEBI" id="CHEBI:29105"/>
    </cofactor>
</comment>
<evidence type="ECO:0000259" key="5">
    <source>
        <dbReference type="SMART" id="SM00849"/>
    </source>
</evidence>
<dbReference type="GO" id="GO:0046872">
    <property type="term" value="F:metal ion binding"/>
    <property type="evidence" value="ECO:0007669"/>
    <property type="project" value="UniProtKB-KW"/>
</dbReference>
<keyword evidence="3" id="KW-0378">Hydrolase</keyword>
<dbReference type="SMART" id="SM00849">
    <property type="entry name" value="Lactamase_B"/>
    <property type="match status" value="1"/>
</dbReference>
<dbReference type="SUPFAM" id="SSF56281">
    <property type="entry name" value="Metallo-hydrolase/oxidoreductase"/>
    <property type="match status" value="1"/>
</dbReference>
<evidence type="ECO:0000256" key="1">
    <source>
        <dbReference type="ARBA" id="ARBA00001947"/>
    </source>
</evidence>
<evidence type="ECO:0000256" key="4">
    <source>
        <dbReference type="ARBA" id="ARBA00022833"/>
    </source>
</evidence>
<dbReference type="InterPro" id="IPR001279">
    <property type="entry name" value="Metallo-B-lactamas"/>
</dbReference>
<dbReference type="RefSeq" id="WP_211482786.1">
    <property type="nucleotide sequence ID" value="NZ_FQZU01000006.1"/>
</dbReference>
<dbReference type="Gene3D" id="3.60.15.10">
    <property type="entry name" value="Ribonuclease Z/Hydroxyacylglutathione hydrolase-like"/>
    <property type="match status" value="1"/>
</dbReference>
<dbReference type="InterPro" id="IPR036866">
    <property type="entry name" value="RibonucZ/Hydroxyglut_hydro"/>
</dbReference>
<dbReference type="AlphaFoldDB" id="A0A1M6IFR7"/>
<dbReference type="Pfam" id="PF00753">
    <property type="entry name" value="Lactamase_B"/>
    <property type="match status" value="1"/>
</dbReference>
<evidence type="ECO:0000313" key="7">
    <source>
        <dbReference type="Proteomes" id="UP000183994"/>
    </source>
</evidence>
<evidence type="ECO:0000256" key="3">
    <source>
        <dbReference type="ARBA" id="ARBA00022801"/>
    </source>
</evidence>
<dbReference type="EMBL" id="FQZU01000006">
    <property type="protein sequence ID" value="SHJ33265.1"/>
    <property type="molecule type" value="Genomic_DNA"/>
</dbReference>
<dbReference type="PANTHER" id="PTHR46233">
    <property type="entry name" value="HYDROXYACYLGLUTATHIONE HYDROLASE GLOC"/>
    <property type="match status" value="1"/>
</dbReference>
<sequence>MTEPEKTMDIKTLAVGAYQANCYIVTCLKTMEAVVIDPGGEEARIAAAVKMMGCKVKLILATHGHGDHVMGAKGLADMLNAPIAMHEDDVSFFQGIYMNRPPSQSSRYPKTDILFKDGRVFDIGELQFKVLHTPGHSPGSCCFLCGDYLFTGDTLFVEGVGRTDMGGMTLQDLLNSVDNKILPLPGETIILPGHDYGPAPTSTIAREKANNPYIRDFILDK</sequence>
<protein>
    <submittedName>
        <fullName evidence="6">Glyoxylase, beta-lactamase superfamily II</fullName>
    </submittedName>
</protein>
<dbReference type="InterPro" id="IPR051453">
    <property type="entry name" value="MBL_Glyoxalase_II"/>
</dbReference>
<feature type="domain" description="Metallo-beta-lactamase" evidence="5">
    <location>
        <begin position="19"/>
        <end position="194"/>
    </location>
</feature>
<keyword evidence="2" id="KW-0479">Metal-binding</keyword>
<dbReference type="STRING" id="1121393.SAMN02745216_01464"/>